<protein>
    <submittedName>
        <fullName evidence="1">Uncharacterized protein</fullName>
    </submittedName>
</protein>
<gene>
    <name evidence="1" type="ORF">SAMN04487942_2495</name>
</gene>
<dbReference type="OrthoDB" id="1358957at2"/>
<proteinExistence type="predicted"/>
<dbReference type="Proteomes" id="UP000198657">
    <property type="component" value="Unassembled WGS sequence"/>
</dbReference>
<evidence type="ECO:0000313" key="2">
    <source>
        <dbReference type="Proteomes" id="UP000198657"/>
    </source>
</evidence>
<accession>A0A1H8NWI3</accession>
<evidence type="ECO:0000313" key="1">
    <source>
        <dbReference type="EMBL" id="SEO34015.1"/>
    </source>
</evidence>
<dbReference type="RefSeq" id="WP_091171745.1">
    <property type="nucleotide sequence ID" value="NZ_CBCSFM010000010.1"/>
</dbReference>
<sequence>MEENLVQNWIDTDKMIYDMIVEIESTGKSFPEQAELAFEKLSKLYNIPRMPNDIDDEELEDDEELDGVTDKRSLFEEHALIKYLAEEKEDPRSLVLSAAFHLLNDYRVDLFQVAEKEFGENIPEKCKIAIKGEGFNGEVVFPQKESKSWFELGCKIMKQIN</sequence>
<keyword evidence="2" id="KW-1185">Reference proteome</keyword>
<organism evidence="1 2">
    <name type="scientific">Flavobacterium sinopsychrotolerans</name>
    <dbReference type="NCBI Taxonomy" id="604089"/>
    <lineage>
        <taxon>Bacteria</taxon>
        <taxon>Pseudomonadati</taxon>
        <taxon>Bacteroidota</taxon>
        <taxon>Flavobacteriia</taxon>
        <taxon>Flavobacteriales</taxon>
        <taxon>Flavobacteriaceae</taxon>
        <taxon>Flavobacterium</taxon>
    </lineage>
</organism>
<reference evidence="2" key="1">
    <citation type="submission" date="2016-10" db="EMBL/GenBank/DDBJ databases">
        <authorList>
            <person name="Varghese N."/>
            <person name="Submissions S."/>
        </authorList>
    </citation>
    <scope>NUCLEOTIDE SEQUENCE [LARGE SCALE GENOMIC DNA]</scope>
    <source>
        <strain evidence="2">CGMCC 1.8704</strain>
    </source>
</reference>
<dbReference type="EMBL" id="FODN01000005">
    <property type="protein sequence ID" value="SEO34015.1"/>
    <property type="molecule type" value="Genomic_DNA"/>
</dbReference>
<dbReference type="AlphaFoldDB" id="A0A1H8NWI3"/>
<name>A0A1H8NWI3_9FLAO</name>